<dbReference type="AlphaFoldDB" id="A0A3S4GM77"/>
<organism evidence="1 2">
    <name type="scientific">Klebsiella pneumoniae</name>
    <dbReference type="NCBI Taxonomy" id="573"/>
    <lineage>
        <taxon>Bacteria</taxon>
        <taxon>Pseudomonadati</taxon>
        <taxon>Pseudomonadota</taxon>
        <taxon>Gammaproteobacteria</taxon>
        <taxon>Enterobacterales</taxon>
        <taxon>Enterobacteriaceae</taxon>
        <taxon>Klebsiella/Raoultella group</taxon>
        <taxon>Klebsiella</taxon>
        <taxon>Klebsiella pneumoniae complex</taxon>
    </lineage>
</organism>
<reference evidence="1 2" key="1">
    <citation type="submission" date="2018-12" db="EMBL/GenBank/DDBJ databases">
        <authorList>
            <consortium name="Pathogen Informatics"/>
        </authorList>
    </citation>
    <scope>NUCLEOTIDE SEQUENCE [LARGE SCALE GENOMIC DNA]</scope>
    <source>
        <strain evidence="1 2">NCTC13635</strain>
    </source>
</reference>
<sequence>MKKWLLAAAVCVLTACSSGGESKTYYQLPVVQGGAQSAASQGARLLWVEQVSIPDYLAGNGGGLSDHRRAVCDRQ</sequence>
<keyword evidence="1" id="KW-0449">Lipoprotein</keyword>
<dbReference type="Proteomes" id="UP000282433">
    <property type="component" value="Chromosome"/>
</dbReference>
<dbReference type="PROSITE" id="PS51257">
    <property type="entry name" value="PROKAR_LIPOPROTEIN"/>
    <property type="match status" value="1"/>
</dbReference>
<evidence type="ECO:0000313" key="1">
    <source>
        <dbReference type="EMBL" id="VEB07141.1"/>
    </source>
</evidence>
<dbReference type="EMBL" id="LR134162">
    <property type="protein sequence ID" value="VEB07141.1"/>
    <property type="molecule type" value="Genomic_DNA"/>
</dbReference>
<name>A0A3S4GM77_KLEPN</name>
<gene>
    <name evidence="1" type="ORF">NCTC13635_06554</name>
</gene>
<protein>
    <submittedName>
        <fullName evidence="1">Lipoprotein</fullName>
    </submittedName>
</protein>
<evidence type="ECO:0000313" key="2">
    <source>
        <dbReference type="Proteomes" id="UP000282433"/>
    </source>
</evidence>
<proteinExistence type="predicted"/>
<accession>A0A3S4GM77</accession>